<keyword evidence="3" id="KW-1003">Cell membrane</keyword>
<evidence type="ECO:0000256" key="2">
    <source>
        <dbReference type="ARBA" id="ARBA00006228"/>
    </source>
</evidence>
<comment type="similarity">
    <text evidence="2">Belongs to the CPA3 antiporters (TC 2.A.63) subunit E family.</text>
</comment>
<comment type="subcellular location">
    <subcellularLocation>
        <location evidence="1">Cell membrane</location>
        <topology evidence="1">Multi-pass membrane protein</topology>
    </subcellularLocation>
</comment>
<evidence type="ECO:0000256" key="8">
    <source>
        <dbReference type="SAM" id="Phobius"/>
    </source>
</evidence>
<proteinExistence type="inferred from homology"/>
<organism evidence="9 10">
    <name type="scientific">Candidatus Neomicrothrix subdominans</name>
    <dbReference type="NCBI Taxonomy" id="2954438"/>
    <lineage>
        <taxon>Bacteria</taxon>
        <taxon>Bacillati</taxon>
        <taxon>Actinomycetota</taxon>
        <taxon>Acidimicrobiia</taxon>
        <taxon>Acidimicrobiales</taxon>
        <taxon>Microthrixaceae</taxon>
        <taxon>Candidatus Neomicrothrix</taxon>
    </lineage>
</organism>
<evidence type="ECO:0000313" key="9">
    <source>
        <dbReference type="EMBL" id="MBK9296803.1"/>
    </source>
</evidence>
<gene>
    <name evidence="9" type="ORF">IPN02_08165</name>
</gene>
<protein>
    <submittedName>
        <fullName evidence="9">Na+/H+ antiporter subunit E</fullName>
    </submittedName>
</protein>
<keyword evidence="6 8" id="KW-0472">Membrane</keyword>
<feature type="compositionally biased region" description="Polar residues" evidence="7">
    <location>
        <begin position="18"/>
        <end position="28"/>
    </location>
</feature>
<reference evidence="9 10" key="1">
    <citation type="submission" date="2020-10" db="EMBL/GenBank/DDBJ databases">
        <title>Connecting structure to function with the recovery of over 1000 high-quality activated sludge metagenome-assembled genomes encoding full-length rRNA genes using long-read sequencing.</title>
        <authorList>
            <person name="Singleton C.M."/>
            <person name="Petriglieri F."/>
            <person name="Kristensen J.M."/>
            <person name="Kirkegaard R.H."/>
            <person name="Michaelsen T.Y."/>
            <person name="Andersen M.H."/>
            <person name="Karst S.M."/>
            <person name="Dueholm M.S."/>
            <person name="Nielsen P.H."/>
            <person name="Albertsen M."/>
        </authorList>
    </citation>
    <scope>NUCLEOTIDE SEQUENCE [LARGE SCALE GENOMIC DNA]</scope>
    <source>
        <strain evidence="9">Lyne_18-Q3-R50-59_MAXAC.006</strain>
    </source>
</reference>
<sequence>MSESSDPTPTGDARSSREVSGSDTSTVRRSQRWGPTLLAGWLVVMWTALWGAPTVANLLGGVVVAAGVLWVFPGERGVDSRVALRPLHATVFAVWFLGQLVASSLRVAWLIVKPSGPAEMEPGIVATPIRGLSDQLTTMVANSITLTPGTLTVEVSREPSVIYVHAIEAQSPDEIRAQVLDLERRLVVAFGSRDAREALDEATIPAIGEVRR</sequence>
<dbReference type="AlphaFoldDB" id="A0A936TD02"/>
<feature type="transmembrane region" description="Helical" evidence="8">
    <location>
        <begin position="39"/>
        <end position="72"/>
    </location>
</feature>
<evidence type="ECO:0000256" key="4">
    <source>
        <dbReference type="ARBA" id="ARBA00022692"/>
    </source>
</evidence>
<keyword evidence="4 8" id="KW-0812">Transmembrane</keyword>
<dbReference type="GO" id="GO:0008324">
    <property type="term" value="F:monoatomic cation transmembrane transporter activity"/>
    <property type="evidence" value="ECO:0007669"/>
    <property type="project" value="InterPro"/>
</dbReference>
<accession>A0A936TD02</accession>
<dbReference type="InterPro" id="IPR002758">
    <property type="entry name" value="Cation_antiport_E"/>
</dbReference>
<name>A0A936TD02_9ACTN</name>
<keyword evidence="5 8" id="KW-1133">Transmembrane helix</keyword>
<feature type="transmembrane region" description="Helical" evidence="8">
    <location>
        <begin position="92"/>
        <end position="112"/>
    </location>
</feature>
<evidence type="ECO:0000256" key="7">
    <source>
        <dbReference type="SAM" id="MobiDB-lite"/>
    </source>
</evidence>
<feature type="region of interest" description="Disordered" evidence="7">
    <location>
        <begin position="1"/>
        <end position="28"/>
    </location>
</feature>
<dbReference type="GO" id="GO:0005886">
    <property type="term" value="C:plasma membrane"/>
    <property type="evidence" value="ECO:0007669"/>
    <property type="project" value="UniProtKB-SubCell"/>
</dbReference>
<dbReference type="EMBL" id="JADJZA010000006">
    <property type="protein sequence ID" value="MBK9296803.1"/>
    <property type="molecule type" value="Genomic_DNA"/>
</dbReference>
<evidence type="ECO:0000256" key="1">
    <source>
        <dbReference type="ARBA" id="ARBA00004651"/>
    </source>
</evidence>
<dbReference type="Pfam" id="PF01899">
    <property type="entry name" value="MNHE"/>
    <property type="match status" value="1"/>
</dbReference>
<evidence type="ECO:0000313" key="10">
    <source>
        <dbReference type="Proteomes" id="UP000727993"/>
    </source>
</evidence>
<evidence type="ECO:0000256" key="3">
    <source>
        <dbReference type="ARBA" id="ARBA00022475"/>
    </source>
</evidence>
<evidence type="ECO:0000256" key="5">
    <source>
        <dbReference type="ARBA" id="ARBA00022989"/>
    </source>
</evidence>
<comment type="caution">
    <text evidence="9">The sequence shown here is derived from an EMBL/GenBank/DDBJ whole genome shotgun (WGS) entry which is preliminary data.</text>
</comment>
<dbReference type="PANTHER" id="PTHR34584">
    <property type="entry name" value="NA(+)/H(+) ANTIPORTER SUBUNIT E1"/>
    <property type="match status" value="1"/>
</dbReference>
<evidence type="ECO:0000256" key="6">
    <source>
        <dbReference type="ARBA" id="ARBA00023136"/>
    </source>
</evidence>
<dbReference type="PANTHER" id="PTHR34584:SF1">
    <property type="entry name" value="NA(+)_H(+) ANTIPORTER SUBUNIT E1"/>
    <property type="match status" value="1"/>
</dbReference>
<dbReference type="Proteomes" id="UP000727993">
    <property type="component" value="Unassembled WGS sequence"/>
</dbReference>